<organism evidence="1 2">
    <name type="scientific">Allonocardiopsis opalescens</name>
    <dbReference type="NCBI Taxonomy" id="1144618"/>
    <lineage>
        <taxon>Bacteria</taxon>
        <taxon>Bacillati</taxon>
        <taxon>Actinomycetota</taxon>
        <taxon>Actinomycetes</taxon>
        <taxon>Streptosporangiales</taxon>
        <taxon>Allonocardiopsis</taxon>
    </lineage>
</organism>
<dbReference type="Proteomes" id="UP000237846">
    <property type="component" value="Unassembled WGS sequence"/>
</dbReference>
<gene>
    <name evidence="1" type="ORF">CLV72_101525</name>
</gene>
<sequence>MRKAALAMPEAEEGTHFGMPSFSVRGKGFAVLDRRDAVLLHLPAEAVERVLAEYPTGERLERRGTLLGVRLPLADIDGQRLNGLAAEAWRHRAPKRLVAAYDEAERAAGRPGGDLPAIGRPATSALYTAGITSLEQVAERSEAELRALHGVGPKAIRILREALEASGRSLR</sequence>
<dbReference type="Pfam" id="PF04237">
    <property type="entry name" value="YjbR"/>
    <property type="match status" value="1"/>
</dbReference>
<name>A0A2T0QDC1_9ACTN</name>
<dbReference type="SUPFAM" id="SSF47789">
    <property type="entry name" value="C-terminal domain of RNA polymerase alpha subunit"/>
    <property type="match status" value="1"/>
</dbReference>
<reference evidence="1 2" key="1">
    <citation type="submission" date="2018-03" db="EMBL/GenBank/DDBJ databases">
        <title>Genomic Encyclopedia of Archaeal and Bacterial Type Strains, Phase II (KMG-II): from individual species to whole genera.</title>
        <authorList>
            <person name="Goeker M."/>
        </authorList>
    </citation>
    <scope>NUCLEOTIDE SEQUENCE [LARGE SCALE GENOMIC DNA]</scope>
    <source>
        <strain evidence="1 2">DSM 45601</strain>
    </source>
</reference>
<protein>
    <submittedName>
        <fullName evidence="1">Helix-hairpin-helix protein</fullName>
    </submittedName>
</protein>
<dbReference type="InterPro" id="IPR058532">
    <property type="entry name" value="YjbR/MT2646/Rv2570-like"/>
</dbReference>
<dbReference type="AlphaFoldDB" id="A0A2T0QDC1"/>
<accession>A0A2T0QDC1</accession>
<dbReference type="EMBL" id="PVZC01000001">
    <property type="protein sequence ID" value="PRY01927.1"/>
    <property type="molecule type" value="Genomic_DNA"/>
</dbReference>
<evidence type="ECO:0000313" key="1">
    <source>
        <dbReference type="EMBL" id="PRY01927.1"/>
    </source>
</evidence>
<proteinExistence type="predicted"/>
<comment type="caution">
    <text evidence="1">The sequence shown here is derived from an EMBL/GenBank/DDBJ whole genome shotgun (WGS) entry which is preliminary data.</text>
</comment>
<evidence type="ECO:0000313" key="2">
    <source>
        <dbReference type="Proteomes" id="UP000237846"/>
    </source>
</evidence>
<keyword evidence="2" id="KW-1185">Reference proteome</keyword>
<dbReference type="Gene3D" id="1.10.150.20">
    <property type="entry name" value="5' to 3' exonuclease, C-terminal subdomain"/>
    <property type="match status" value="1"/>
</dbReference>